<keyword evidence="2" id="KW-1185">Reference proteome</keyword>
<evidence type="ECO:0000313" key="1">
    <source>
        <dbReference type="EMBL" id="GIE02517.1"/>
    </source>
</evidence>
<proteinExistence type="predicted"/>
<dbReference type="CDD" id="cd02440">
    <property type="entry name" value="AdoMet_MTases"/>
    <property type="match status" value="1"/>
</dbReference>
<evidence type="ECO:0008006" key="3">
    <source>
        <dbReference type="Google" id="ProtNLM"/>
    </source>
</evidence>
<dbReference type="RefSeq" id="WP_203728265.1">
    <property type="nucleotide sequence ID" value="NZ_BAAATX010000024.1"/>
</dbReference>
<dbReference type="Proteomes" id="UP000637628">
    <property type="component" value="Unassembled WGS sequence"/>
</dbReference>
<dbReference type="Gene3D" id="3.40.50.150">
    <property type="entry name" value="Vaccinia Virus protein VP39"/>
    <property type="match status" value="1"/>
</dbReference>
<dbReference type="InterPro" id="IPR029063">
    <property type="entry name" value="SAM-dependent_MTases_sf"/>
</dbReference>
<organism evidence="1 2">
    <name type="scientific">Paractinoplanes durhamensis</name>
    <dbReference type="NCBI Taxonomy" id="113563"/>
    <lineage>
        <taxon>Bacteria</taxon>
        <taxon>Bacillati</taxon>
        <taxon>Actinomycetota</taxon>
        <taxon>Actinomycetes</taxon>
        <taxon>Micromonosporales</taxon>
        <taxon>Micromonosporaceae</taxon>
        <taxon>Paractinoplanes</taxon>
    </lineage>
</organism>
<dbReference type="PIRSF" id="PIRSF017393">
    <property type="entry name" value="MTase_SAV2177"/>
    <property type="match status" value="1"/>
</dbReference>
<sequence length="271" mass="29500">MTEAYGWVPEGVDITVPDASRVYDYALGGVHNFAVDREFWHRAESAFPTAGLVARANRAFLGRAVRWLAEAGVRQFLDIGSGIPTLGNVHEVAQEANPAARVMYVDIDPIAVQQSRSLLSGNPYARVIEGDLRDPERILYHPDVLQLLDFAEPVAVLTVAVLHFVPDSADPAGIMKRLADTMVSGSYLVVSHLGPDVTPEGRELQERARQLYERTPTPVVIRSPDEVAGLIGAEFEIVAPGVVSATDWHPDPDEADDPPQPTALVAVARKR</sequence>
<gene>
    <name evidence="1" type="ORF">Adu01nite_38670</name>
</gene>
<name>A0ABQ3YY53_9ACTN</name>
<comment type="caution">
    <text evidence="1">The sequence shown here is derived from an EMBL/GenBank/DDBJ whole genome shotgun (WGS) entry which is preliminary data.</text>
</comment>
<accession>A0ABQ3YY53</accession>
<reference evidence="1 2" key="1">
    <citation type="submission" date="2021-01" db="EMBL/GenBank/DDBJ databases">
        <title>Whole genome shotgun sequence of Actinoplanes durhamensis NBRC 14914.</title>
        <authorList>
            <person name="Komaki H."/>
            <person name="Tamura T."/>
        </authorList>
    </citation>
    <scope>NUCLEOTIDE SEQUENCE [LARGE SCALE GENOMIC DNA]</scope>
    <source>
        <strain evidence="1 2">NBRC 14914</strain>
    </source>
</reference>
<protein>
    <recommendedName>
        <fullName evidence="3">S-adenosyl methyltransferase</fullName>
    </recommendedName>
</protein>
<dbReference type="Pfam" id="PF04672">
    <property type="entry name" value="Methyltransf_19"/>
    <property type="match status" value="1"/>
</dbReference>
<evidence type="ECO:0000313" key="2">
    <source>
        <dbReference type="Proteomes" id="UP000637628"/>
    </source>
</evidence>
<dbReference type="EMBL" id="BOML01000032">
    <property type="protein sequence ID" value="GIE02517.1"/>
    <property type="molecule type" value="Genomic_DNA"/>
</dbReference>
<dbReference type="InterPro" id="IPR006764">
    <property type="entry name" value="SAM_dep_MeTrfase_SAV2177_type"/>
</dbReference>
<dbReference type="SUPFAM" id="SSF53335">
    <property type="entry name" value="S-adenosyl-L-methionine-dependent methyltransferases"/>
    <property type="match status" value="1"/>
</dbReference>